<dbReference type="Proteomes" id="UP001321749">
    <property type="component" value="Unassembled WGS sequence"/>
</dbReference>
<dbReference type="EMBL" id="MU865123">
    <property type="protein sequence ID" value="KAK4457302.1"/>
    <property type="molecule type" value="Genomic_DNA"/>
</dbReference>
<dbReference type="Gene3D" id="3.40.50.720">
    <property type="entry name" value="NAD(P)-binding Rossmann-like Domain"/>
    <property type="match status" value="1"/>
</dbReference>
<sequence length="323" mass="35545">MTDRAHHSILLLGKGELGTAILSSLLSHHSSSPSATETKITILCRNPPDSPPLAPKDQRPVSYQQADITSATVDELAEIFNSHDTVIQASGFGFPPGTHIKIASAALSAPNVRHFIPWQFGVDYGAIGKGSGHKELFDEFLQVRDLLRAQTHTKWTVVSSGLFMSFLFGVKEFGAVDLKAGVVRGLGGWDNKVTLTDVEGIGRMVGEVVLPGEHGQAVEDAGRGGVVYIGGETVTYKQVADMVEEVLREKGWRMEVTREEIGVDEIRRRLERNSGDKMVRYQSIFGEGVGVWWEKEKTLNYRLGIPLRGVREWLVENIEGLLQ</sequence>
<dbReference type="AlphaFoldDB" id="A0AAV9H9R1"/>
<evidence type="ECO:0000259" key="3">
    <source>
        <dbReference type="Pfam" id="PF05368"/>
    </source>
</evidence>
<proteinExistence type="predicted"/>
<comment type="caution">
    <text evidence="4">The sequence shown here is derived from an EMBL/GenBank/DDBJ whole genome shotgun (WGS) entry which is preliminary data.</text>
</comment>
<name>A0AAV9H9R1_9PEZI</name>
<dbReference type="SUPFAM" id="SSF51735">
    <property type="entry name" value="NAD(P)-binding Rossmann-fold domains"/>
    <property type="match status" value="1"/>
</dbReference>
<keyword evidence="1" id="KW-0521">NADP</keyword>
<keyword evidence="2" id="KW-0560">Oxidoreductase</keyword>
<evidence type="ECO:0000313" key="4">
    <source>
        <dbReference type="EMBL" id="KAK4457302.1"/>
    </source>
</evidence>
<gene>
    <name evidence="4" type="ORF">QBC42DRAFT_40726</name>
</gene>
<evidence type="ECO:0000256" key="1">
    <source>
        <dbReference type="ARBA" id="ARBA00022857"/>
    </source>
</evidence>
<organism evidence="4 5">
    <name type="scientific">Cladorrhinum samala</name>
    <dbReference type="NCBI Taxonomy" id="585594"/>
    <lineage>
        <taxon>Eukaryota</taxon>
        <taxon>Fungi</taxon>
        <taxon>Dikarya</taxon>
        <taxon>Ascomycota</taxon>
        <taxon>Pezizomycotina</taxon>
        <taxon>Sordariomycetes</taxon>
        <taxon>Sordariomycetidae</taxon>
        <taxon>Sordariales</taxon>
        <taxon>Podosporaceae</taxon>
        <taxon>Cladorrhinum</taxon>
    </lineage>
</organism>
<feature type="domain" description="NmrA-like" evidence="3">
    <location>
        <begin position="18"/>
        <end position="287"/>
    </location>
</feature>
<reference evidence="4" key="1">
    <citation type="journal article" date="2023" name="Mol. Phylogenet. Evol.">
        <title>Genome-scale phylogeny and comparative genomics of the fungal order Sordariales.</title>
        <authorList>
            <person name="Hensen N."/>
            <person name="Bonometti L."/>
            <person name="Westerberg I."/>
            <person name="Brannstrom I.O."/>
            <person name="Guillou S."/>
            <person name="Cros-Aarteil S."/>
            <person name="Calhoun S."/>
            <person name="Haridas S."/>
            <person name="Kuo A."/>
            <person name="Mondo S."/>
            <person name="Pangilinan J."/>
            <person name="Riley R."/>
            <person name="LaButti K."/>
            <person name="Andreopoulos B."/>
            <person name="Lipzen A."/>
            <person name="Chen C."/>
            <person name="Yan M."/>
            <person name="Daum C."/>
            <person name="Ng V."/>
            <person name="Clum A."/>
            <person name="Steindorff A."/>
            <person name="Ohm R.A."/>
            <person name="Martin F."/>
            <person name="Silar P."/>
            <person name="Natvig D.O."/>
            <person name="Lalanne C."/>
            <person name="Gautier V."/>
            <person name="Ament-Velasquez S.L."/>
            <person name="Kruys A."/>
            <person name="Hutchinson M.I."/>
            <person name="Powell A.J."/>
            <person name="Barry K."/>
            <person name="Miller A.N."/>
            <person name="Grigoriev I.V."/>
            <person name="Debuchy R."/>
            <person name="Gladieux P."/>
            <person name="Hiltunen Thoren M."/>
            <person name="Johannesson H."/>
        </authorList>
    </citation>
    <scope>NUCLEOTIDE SEQUENCE</scope>
    <source>
        <strain evidence="4">PSN324</strain>
    </source>
</reference>
<keyword evidence="5" id="KW-1185">Reference proteome</keyword>
<reference evidence="4" key="2">
    <citation type="submission" date="2023-06" db="EMBL/GenBank/DDBJ databases">
        <authorList>
            <consortium name="Lawrence Berkeley National Laboratory"/>
            <person name="Mondo S.J."/>
            <person name="Hensen N."/>
            <person name="Bonometti L."/>
            <person name="Westerberg I."/>
            <person name="Brannstrom I.O."/>
            <person name="Guillou S."/>
            <person name="Cros-Aarteil S."/>
            <person name="Calhoun S."/>
            <person name="Haridas S."/>
            <person name="Kuo A."/>
            <person name="Pangilinan J."/>
            <person name="Riley R."/>
            <person name="Labutti K."/>
            <person name="Andreopoulos B."/>
            <person name="Lipzen A."/>
            <person name="Chen C."/>
            <person name="Yanf M."/>
            <person name="Daum C."/>
            <person name="Ng V."/>
            <person name="Clum A."/>
            <person name="Steindorff A."/>
            <person name="Ohm R."/>
            <person name="Martin F."/>
            <person name="Silar P."/>
            <person name="Natvig D."/>
            <person name="Lalanne C."/>
            <person name="Gautier V."/>
            <person name="Ament-Velasquez S.L."/>
            <person name="Kruys A."/>
            <person name="Hutchinson M.I."/>
            <person name="Powell A.J."/>
            <person name="Barry K."/>
            <person name="Miller A.N."/>
            <person name="Grigoriev I.V."/>
            <person name="Debuchy R."/>
            <person name="Gladieux P."/>
            <person name="Thoren M.H."/>
            <person name="Johannesson H."/>
        </authorList>
    </citation>
    <scope>NUCLEOTIDE SEQUENCE</scope>
    <source>
        <strain evidence="4">PSN324</strain>
    </source>
</reference>
<dbReference type="InterPro" id="IPR051609">
    <property type="entry name" value="NmrA/Isoflavone_reductase-like"/>
</dbReference>
<dbReference type="InterPro" id="IPR036291">
    <property type="entry name" value="NAD(P)-bd_dom_sf"/>
</dbReference>
<accession>A0AAV9H9R1</accession>
<dbReference type="Pfam" id="PF05368">
    <property type="entry name" value="NmrA"/>
    <property type="match status" value="1"/>
</dbReference>
<evidence type="ECO:0000256" key="2">
    <source>
        <dbReference type="ARBA" id="ARBA00023002"/>
    </source>
</evidence>
<dbReference type="PANTHER" id="PTHR47706:SF6">
    <property type="entry name" value="NMRA-LIKE FAMILY PROTEIN (AFU_ORTHOLOGUE AFUA_6G00280)"/>
    <property type="match status" value="1"/>
</dbReference>
<dbReference type="PANTHER" id="PTHR47706">
    <property type="entry name" value="NMRA-LIKE FAMILY PROTEIN"/>
    <property type="match status" value="1"/>
</dbReference>
<dbReference type="InterPro" id="IPR008030">
    <property type="entry name" value="NmrA-like"/>
</dbReference>
<protein>
    <submittedName>
        <fullName evidence="4">Isoflavone reductase-like protein P3</fullName>
    </submittedName>
</protein>
<evidence type="ECO:0000313" key="5">
    <source>
        <dbReference type="Proteomes" id="UP001321749"/>
    </source>
</evidence>
<dbReference type="GO" id="GO:0016491">
    <property type="term" value="F:oxidoreductase activity"/>
    <property type="evidence" value="ECO:0007669"/>
    <property type="project" value="UniProtKB-KW"/>
</dbReference>